<proteinExistence type="predicted"/>
<reference evidence="1" key="1">
    <citation type="submission" date="2022-04" db="EMBL/GenBank/DDBJ databases">
        <title>Chromosome-scale genome assembly of Holotrichia oblita Faldermann.</title>
        <authorList>
            <person name="Rongchong L."/>
        </authorList>
    </citation>
    <scope>NUCLEOTIDE SEQUENCE</scope>
    <source>
        <strain evidence="1">81SQS9</strain>
    </source>
</reference>
<protein>
    <submittedName>
        <fullName evidence="1">Uncharacterized protein</fullName>
    </submittedName>
</protein>
<gene>
    <name evidence="1" type="ORF">MML48_1g07829</name>
</gene>
<organism evidence="1 2">
    <name type="scientific">Holotrichia oblita</name>
    <name type="common">Chafer beetle</name>
    <dbReference type="NCBI Taxonomy" id="644536"/>
    <lineage>
        <taxon>Eukaryota</taxon>
        <taxon>Metazoa</taxon>
        <taxon>Ecdysozoa</taxon>
        <taxon>Arthropoda</taxon>
        <taxon>Hexapoda</taxon>
        <taxon>Insecta</taxon>
        <taxon>Pterygota</taxon>
        <taxon>Neoptera</taxon>
        <taxon>Endopterygota</taxon>
        <taxon>Coleoptera</taxon>
        <taxon>Polyphaga</taxon>
        <taxon>Scarabaeiformia</taxon>
        <taxon>Scarabaeidae</taxon>
        <taxon>Melolonthinae</taxon>
        <taxon>Holotrichia</taxon>
    </lineage>
</organism>
<comment type="caution">
    <text evidence="1">The sequence shown here is derived from an EMBL/GenBank/DDBJ whole genome shotgun (WGS) entry which is preliminary data.</text>
</comment>
<evidence type="ECO:0000313" key="2">
    <source>
        <dbReference type="Proteomes" id="UP001056778"/>
    </source>
</evidence>
<evidence type="ECO:0000313" key="1">
    <source>
        <dbReference type="EMBL" id="KAI4471125.1"/>
    </source>
</evidence>
<accession>A0ACB9TWC1</accession>
<dbReference type="EMBL" id="CM043015">
    <property type="protein sequence ID" value="KAI4471125.1"/>
    <property type="molecule type" value="Genomic_DNA"/>
</dbReference>
<keyword evidence="2" id="KW-1185">Reference proteome</keyword>
<name>A0ACB9TWC1_HOLOL</name>
<dbReference type="Proteomes" id="UP001056778">
    <property type="component" value="Chromosome 1"/>
</dbReference>
<sequence>MCLNSHFLLNTLYNEIAQQLAKLYEDLKKVQTRTVKTLERNYNDHKDKLLLLNQSFLSLETAASRRDWHKKSIQEKVEYVIREATSLDNLALLYEGWTPWV</sequence>